<dbReference type="InterPro" id="IPR003599">
    <property type="entry name" value="Ig_sub"/>
</dbReference>
<feature type="transmembrane region" description="Helical" evidence="3">
    <location>
        <begin position="291"/>
        <end position="313"/>
    </location>
</feature>
<keyword evidence="5" id="KW-1185">Reference proteome</keyword>
<dbReference type="Pfam" id="PF07679">
    <property type="entry name" value="I-set"/>
    <property type="match status" value="1"/>
</dbReference>
<dbReference type="Gene3D" id="2.60.40.10">
    <property type="entry name" value="Immunoglobulins"/>
    <property type="match status" value="1"/>
</dbReference>
<dbReference type="InterPro" id="IPR013098">
    <property type="entry name" value="Ig_I-set"/>
</dbReference>
<dbReference type="PROSITE" id="PS50835">
    <property type="entry name" value="IG_LIKE"/>
    <property type="match status" value="1"/>
</dbReference>
<protein>
    <submittedName>
        <fullName evidence="6">Ig-like domain-containing protein</fullName>
    </submittedName>
</protein>
<dbReference type="SUPFAM" id="SSF48726">
    <property type="entry name" value="Immunoglobulin"/>
    <property type="match status" value="1"/>
</dbReference>
<evidence type="ECO:0000313" key="6">
    <source>
        <dbReference type="WBParaSite" id="Pan_g11430.t1"/>
    </source>
</evidence>
<dbReference type="InterPro" id="IPR050964">
    <property type="entry name" value="Striated_Muscle_Regulatory"/>
</dbReference>
<dbReference type="Proteomes" id="UP000492821">
    <property type="component" value="Unassembled WGS sequence"/>
</dbReference>
<reference evidence="6" key="2">
    <citation type="submission" date="2020-10" db="UniProtKB">
        <authorList>
            <consortium name="WormBaseParasite"/>
        </authorList>
    </citation>
    <scope>IDENTIFICATION</scope>
</reference>
<sequence>MTRRSIHVECPTCSDAPTTRPVRRSSPMSPRTSKSTDFHGLGGSWMDFPVRLAFIMLVGLTCFGGASAELRAKGIARGVIQVKSGKSIGQSVLQSIEPLILWCQAVNTTTHTPFKINSATFNAPHHSHEAKISIDGLTANLTLEKVPVTDAGKWNCILATDQGNATGYIDVFLRPIVFSTHAIRADPRDTSEFHLDATGVTVVLGEDAELTCPVFGRPVPKIQWRVGGKNVKLGDRISMNGTTLVIKNVTYDDEKAYTCVAENSFTPPHKKQGVTKNDLFLERKLRVKSPLAWLLPLILIIAILTLLGLIIGLCECRKRRNKQALLATEPEDE</sequence>
<dbReference type="PANTHER" id="PTHR13817:SF73">
    <property type="entry name" value="FIBRONECTIN TYPE-III DOMAIN-CONTAINING PROTEIN"/>
    <property type="match status" value="1"/>
</dbReference>
<reference evidence="5" key="1">
    <citation type="journal article" date="2013" name="Genetics">
        <title>The draft genome and transcriptome of Panagrellus redivivus are shaped by the harsh demands of a free-living lifestyle.</title>
        <authorList>
            <person name="Srinivasan J."/>
            <person name="Dillman A.R."/>
            <person name="Macchietto M.G."/>
            <person name="Heikkinen L."/>
            <person name="Lakso M."/>
            <person name="Fracchia K.M."/>
            <person name="Antoshechkin I."/>
            <person name="Mortazavi A."/>
            <person name="Wong G."/>
            <person name="Sternberg P.W."/>
        </authorList>
    </citation>
    <scope>NUCLEOTIDE SEQUENCE [LARGE SCALE GENOMIC DNA]</scope>
    <source>
        <strain evidence="5">MT8872</strain>
    </source>
</reference>
<feature type="domain" description="Ig-like" evidence="4">
    <location>
        <begin position="187"/>
        <end position="275"/>
    </location>
</feature>
<organism evidence="5 6">
    <name type="scientific">Panagrellus redivivus</name>
    <name type="common">Microworm</name>
    <dbReference type="NCBI Taxonomy" id="6233"/>
    <lineage>
        <taxon>Eukaryota</taxon>
        <taxon>Metazoa</taxon>
        <taxon>Ecdysozoa</taxon>
        <taxon>Nematoda</taxon>
        <taxon>Chromadorea</taxon>
        <taxon>Rhabditida</taxon>
        <taxon>Tylenchina</taxon>
        <taxon>Panagrolaimomorpha</taxon>
        <taxon>Panagrolaimoidea</taxon>
        <taxon>Panagrolaimidae</taxon>
        <taxon>Panagrellus</taxon>
    </lineage>
</organism>
<evidence type="ECO:0000256" key="3">
    <source>
        <dbReference type="SAM" id="Phobius"/>
    </source>
</evidence>
<dbReference type="CDD" id="cd00096">
    <property type="entry name" value="Ig"/>
    <property type="match status" value="1"/>
</dbReference>
<evidence type="ECO:0000256" key="1">
    <source>
        <dbReference type="ARBA" id="ARBA00022737"/>
    </source>
</evidence>
<dbReference type="SMART" id="SM00408">
    <property type="entry name" value="IGc2"/>
    <property type="match status" value="1"/>
</dbReference>
<dbReference type="Pfam" id="PF26428">
    <property type="entry name" value="Zwei_Ig_N"/>
    <property type="match status" value="1"/>
</dbReference>
<accession>A0A7E4UQ12</accession>
<dbReference type="InterPro" id="IPR007110">
    <property type="entry name" value="Ig-like_dom"/>
</dbReference>
<name>A0A7E4UQ12_PANRE</name>
<dbReference type="InterPro" id="IPR036179">
    <property type="entry name" value="Ig-like_dom_sf"/>
</dbReference>
<dbReference type="SMART" id="SM00409">
    <property type="entry name" value="IG"/>
    <property type="match status" value="1"/>
</dbReference>
<dbReference type="InterPro" id="IPR003598">
    <property type="entry name" value="Ig_sub2"/>
</dbReference>
<evidence type="ECO:0000259" key="4">
    <source>
        <dbReference type="PROSITE" id="PS50835"/>
    </source>
</evidence>
<dbReference type="PANTHER" id="PTHR13817">
    <property type="entry name" value="TITIN"/>
    <property type="match status" value="1"/>
</dbReference>
<keyword evidence="3" id="KW-0812">Transmembrane</keyword>
<evidence type="ECO:0000256" key="2">
    <source>
        <dbReference type="SAM" id="MobiDB-lite"/>
    </source>
</evidence>
<keyword evidence="1" id="KW-0677">Repeat</keyword>
<dbReference type="AlphaFoldDB" id="A0A7E4UQ12"/>
<evidence type="ECO:0000313" key="5">
    <source>
        <dbReference type="Proteomes" id="UP000492821"/>
    </source>
</evidence>
<dbReference type="InterPro" id="IPR058814">
    <property type="entry name" value="ZIG1/7_N"/>
</dbReference>
<keyword evidence="3" id="KW-1133">Transmembrane helix</keyword>
<dbReference type="WBParaSite" id="Pan_g11430.t1">
    <property type="protein sequence ID" value="Pan_g11430.t1"/>
    <property type="gene ID" value="Pan_g11430"/>
</dbReference>
<keyword evidence="3" id="KW-0472">Membrane</keyword>
<proteinExistence type="predicted"/>
<feature type="compositionally biased region" description="Low complexity" evidence="2">
    <location>
        <begin position="17"/>
        <end position="35"/>
    </location>
</feature>
<dbReference type="InterPro" id="IPR013783">
    <property type="entry name" value="Ig-like_fold"/>
</dbReference>
<feature type="region of interest" description="Disordered" evidence="2">
    <location>
        <begin position="12"/>
        <end position="36"/>
    </location>
</feature>